<reference evidence="1" key="1">
    <citation type="submission" date="2019-03" db="EMBL/GenBank/DDBJ databases">
        <title>WGS assembly of Setaria viridis.</title>
        <authorList>
            <person name="Huang P."/>
            <person name="Jenkins J."/>
            <person name="Grimwood J."/>
            <person name="Barry K."/>
            <person name="Healey A."/>
            <person name="Mamidi S."/>
            <person name="Sreedasyam A."/>
            <person name="Shu S."/>
            <person name="Feldman M."/>
            <person name="Wu J."/>
            <person name="Yu Y."/>
            <person name="Chen C."/>
            <person name="Johnson J."/>
            <person name="Rokhsar D."/>
            <person name="Baxter I."/>
            <person name="Schmutz J."/>
            <person name="Brutnell T."/>
            <person name="Kellogg E."/>
        </authorList>
    </citation>
    <scope>NUCLEOTIDE SEQUENCE [LARGE SCALE GENOMIC DNA]</scope>
</reference>
<accession>A0A4U6SRJ1</accession>
<sequence length="52" mass="5738">MSSRRSNSCMKGESLNVDAHNLARSSLYLQAGRHVWLLEPPEGVCKSYSVTA</sequence>
<protein>
    <submittedName>
        <fullName evidence="1">Uncharacterized protein</fullName>
    </submittedName>
</protein>
<proteinExistence type="predicted"/>
<gene>
    <name evidence="1" type="ORF">SEVIR_9G093950v2</name>
</gene>
<dbReference type="Proteomes" id="UP000298652">
    <property type="component" value="Chromosome 9"/>
</dbReference>
<dbReference type="EMBL" id="CM016560">
    <property type="protein sequence ID" value="TKV91397.1"/>
    <property type="molecule type" value="Genomic_DNA"/>
</dbReference>
<evidence type="ECO:0000313" key="1">
    <source>
        <dbReference type="EMBL" id="TKV91397.1"/>
    </source>
</evidence>
<dbReference type="Gramene" id="TKV91397">
    <property type="protein sequence ID" value="TKV91397"/>
    <property type="gene ID" value="SEVIR_9G093950v2"/>
</dbReference>
<dbReference type="AlphaFoldDB" id="A0A4U6SRJ1"/>
<evidence type="ECO:0000313" key="2">
    <source>
        <dbReference type="Proteomes" id="UP000298652"/>
    </source>
</evidence>
<keyword evidence="2" id="KW-1185">Reference proteome</keyword>
<organism evidence="1 2">
    <name type="scientific">Setaria viridis</name>
    <name type="common">Green bristlegrass</name>
    <name type="synonym">Setaria italica subsp. viridis</name>
    <dbReference type="NCBI Taxonomy" id="4556"/>
    <lineage>
        <taxon>Eukaryota</taxon>
        <taxon>Viridiplantae</taxon>
        <taxon>Streptophyta</taxon>
        <taxon>Embryophyta</taxon>
        <taxon>Tracheophyta</taxon>
        <taxon>Spermatophyta</taxon>
        <taxon>Magnoliopsida</taxon>
        <taxon>Liliopsida</taxon>
        <taxon>Poales</taxon>
        <taxon>Poaceae</taxon>
        <taxon>PACMAD clade</taxon>
        <taxon>Panicoideae</taxon>
        <taxon>Panicodae</taxon>
        <taxon>Paniceae</taxon>
        <taxon>Cenchrinae</taxon>
        <taxon>Setaria</taxon>
    </lineage>
</organism>
<name>A0A4U6SRJ1_SETVI</name>